<evidence type="ECO:0000256" key="3">
    <source>
        <dbReference type="ARBA" id="ARBA00023027"/>
    </source>
</evidence>
<comment type="caution">
    <text evidence="7">The sequence shown here is derived from an EMBL/GenBank/DDBJ whole genome shotgun (WGS) entry which is preliminary data.</text>
</comment>
<dbReference type="InterPro" id="IPR006140">
    <property type="entry name" value="D-isomer_DH_NAD-bd"/>
</dbReference>
<dbReference type="PROSITE" id="PS00065">
    <property type="entry name" value="D_2_HYDROXYACID_DH_1"/>
    <property type="match status" value="1"/>
</dbReference>
<sequence length="319" mass="34806">MKKNVLLLETIADEALGYLSKHVNVFTAYDEASLKTAVDTQEIHAIITRGKGQIDKALLEAFPAVKVVARCGVGLDNVAVNEATSRNVMVINAPGSNAATIAEHTFSLMLMLMRNMYESARQVKQGNWNWRNQYSGDELNGKTLGIIGMGNIGQRVAKLGEAFGMHVIYWSRSAKDSTASLLTMDEVLRQSDVISLHLPLTSETDKLIGADQIELMKPGSLLINTARAALIDHQVLLEALDNAKIAGFAADVLPEEPPLKDEPIINHPKTIITPHSGSLTAATYQKMCYLTVQNVVAVLTGNEPDQNSIFNRSDLQKNK</sequence>
<dbReference type="GO" id="GO:0016618">
    <property type="term" value="F:hydroxypyruvate reductase [NAD(P)H] activity"/>
    <property type="evidence" value="ECO:0007669"/>
    <property type="project" value="TreeGrafter"/>
</dbReference>
<dbReference type="CDD" id="cd12173">
    <property type="entry name" value="PGDH_4"/>
    <property type="match status" value="1"/>
</dbReference>
<dbReference type="SUPFAM" id="SSF52283">
    <property type="entry name" value="Formate/glycerate dehydrogenase catalytic domain-like"/>
    <property type="match status" value="1"/>
</dbReference>
<dbReference type="Pfam" id="PF02826">
    <property type="entry name" value="2-Hacid_dh_C"/>
    <property type="match status" value="1"/>
</dbReference>
<accession>A0A4R0N9F6</accession>
<evidence type="ECO:0000256" key="1">
    <source>
        <dbReference type="ARBA" id="ARBA00005854"/>
    </source>
</evidence>
<organism evidence="7 8">
    <name type="scientific">Pedobacter psychroterrae</name>
    <dbReference type="NCBI Taxonomy" id="2530453"/>
    <lineage>
        <taxon>Bacteria</taxon>
        <taxon>Pseudomonadati</taxon>
        <taxon>Bacteroidota</taxon>
        <taxon>Sphingobacteriia</taxon>
        <taxon>Sphingobacteriales</taxon>
        <taxon>Sphingobacteriaceae</taxon>
        <taxon>Pedobacter</taxon>
    </lineage>
</organism>
<dbReference type="GO" id="GO:0005829">
    <property type="term" value="C:cytosol"/>
    <property type="evidence" value="ECO:0007669"/>
    <property type="project" value="TreeGrafter"/>
</dbReference>
<comment type="similarity">
    <text evidence="1 4">Belongs to the D-isomer specific 2-hydroxyacid dehydrogenase family.</text>
</comment>
<gene>
    <name evidence="7" type="ORF">EZ437_20805</name>
</gene>
<dbReference type="InterPro" id="IPR029753">
    <property type="entry name" value="D-isomer_DH_CS"/>
</dbReference>
<keyword evidence="3" id="KW-0520">NAD</keyword>
<evidence type="ECO:0000256" key="2">
    <source>
        <dbReference type="ARBA" id="ARBA00023002"/>
    </source>
</evidence>
<evidence type="ECO:0000259" key="5">
    <source>
        <dbReference type="Pfam" id="PF00389"/>
    </source>
</evidence>
<dbReference type="PANTHER" id="PTHR10996:SF178">
    <property type="entry name" value="2-HYDROXYACID DEHYDROGENASE YGL185C-RELATED"/>
    <property type="match status" value="1"/>
</dbReference>
<reference evidence="7 8" key="1">
    <citation type="submission" date="2019-02" db="EMBL/GenBank/DDBJ databases">
        <title>Pedobacter sp. RP-1-14 sp. nov., isolated from Arctic soil.</title>
        <authorList>
            <person name="Dahal R.H."/>
        </authorList>
    </citation>
    <scope>NUCLEOTIDE SEQUENCE [LARGE SCALE GENOMIC DNA]</scope>
    <source>
        <strain evidence="7 8">RP-1-14</strain>
    </source>
</reference>
<dbReference type="FunFam" id="3.40.50.720:FF:000203">
    <property type="entry name" value="D-3-phosphoglycerate dehydrogenase (SerA)"/>
    <property type="match status" value="1"/>
</dbReference>
<evidence type="ECO:0000313" key="8">
    <source>
        <dbReference type="Proteomes" id="UP000293347"/>
    </source>
</evidence>
<dbReference type="OrthoDB" id="1522997at2"/>
<dbReference type="InterPro" id="IPR036291">
    <property type="entry name" value="NAD(P)-bd_dom_sf"/>
</dbReference>
<proteinExistence type="inferred from homology"/>
<dbReference type="PANTHER" id="PTHR10996">
    <property type="entry name" value="2-HYDROXYACID DEHYDROGENASE-RELATED"/>
    <property type="match status" value="1"/>
</dbReference>
<name>A0A4R0N9F6_9SPHI</name>
<dbReference type="Proteomes" id="UP000293347">
    <property type="component" value="Unassembled WGS sequence"/>
</dbReference>
<dbReference type="InterPro" id="IPR050223">
    <property type="entry name" value="D-isomer_2-hydroxyacid_DH"/>
</dbReference>
<dbReference type="RefSeq" id="WP_131598062.1">
    <property type="nucleotide sequence ID" value="NZ_SJSL01000010.1"/>
</dbReference>
<dbReference type="InterPro" id="IPR006139">
    <property type="entry name" value="D-isomer_2_OHA_DH_cat_dom"/>
</dbReference>
<feature type="domain" description="D-isomer specific 2-hydroxyacid dehydrogenase NAD-binding" evidence="6">
    <location>
        <begin position="106"/>
        <end position="277"/>
    </location>
</feature>
<protein>
    <submittedName>
        <fullName evidence="7">Hydroxyacid dehydrogenase</fullName>
    </submittedName>
</protein>
<dbReference type="SUPFAM" id="SSF51735">
    <property type="entry name" value="NAD(P)-binding Rossmann-fold domains"/>
    <property type="match status" value="1"/>
</dbReference>
<dbReference type="InterPro" id="IPR029752">
    <property type="entry name" value="D-isomer_DH_CS1"/>
</dbReference>
<evidence type="ECO:0000256" key="4">
    <source>
        <dbReference type="RuleBase" id="RU003719"/>
    </source>
</evidence>
<dbReference type="Pfam" id="PF00389">
    <property type="entry name" value="2-Hacid_dh"/>
    <property type="match status" value="1"/>
</dbReference>
<keyword evidence="2 4" id="KW-0560">Oxidoreductase</keyword>
<feature type="domain" description="D-isomer specific 2-hydroxyacid dehydrogenase catalytic" evidence="5">
    <location>
        <begin position="5"/>
        <end position="305"/>
    </location>
</feature>
<dbReference type="PROSITE" id="PS00670">
    <property type="entry name" value="D_2_HYDROXYACID_DH_2"/>
    <property type="match status" value="1"/>
</dbReference>
<dbReference type="AlphaFoldDB" id="A0A4R0N9F6"/>
<evidence type="ECO:0000259" key="6">
    <source>
        <dbReference type="Pfam" id="PF02826"/>
    </source>
</evidence>
<evidence type="ECO:0000313" key="7">
    <source>
        <dbReference type="EMBL" id="TCC96828.1"/>
    </source>
</evidence>
<dbReference type="GO" id="GO:0051287">
    <property type="term" value="F:NAD binding"/>
    <property type="evidence" value="ECO:0007669"/>
    <property type="project" value="InterPro"/>
</dbReference>
<dbReference type="GO" id="GO:0030267">
    <property type="term" value="F:glyoxylate reductase (NADPH) activity"/>
    <property type="evidence" value="ECO:0007669"/>
    <property type="project" value="TreeGrafter"/>
</dbReference>
<dbReference type="EMBL" id="SJSL01000010">
    <property type="protein sequence ID" value="TCC96828.1"/>
    <property type="molecule type" value="Genomic_DNA"/>
</dbReference>
<dbReference type="Gene3D" id="3.40.50.720">
    <property type="entry name" value="NAD(P)-binding Rossmann-like Domain"/>
    <property type="match status" value="2"/>
</dbReference>
<keyword evidence="8" id="KW-1185">Reference proteome</keyword>